<dbReference type="RefSeq" id="XP_016758585.1">
    <property type="nucleotide sequence ID" value="XM_016909115.1"/>
</dbReference>
<reference evidence="3 4" key="1">
    <citation type="journal article" date="2012" name="PLoS Pathog.">
        <title>Diverse lifestyles and strategies of plant pathogenesis encoded in the genomes of eighteen Dothideomycetes fungi.</title>
        <authorList>
            <person name="Ohm R.A."/>
            <person name="Feau N."/>
            <person name="Henrissat B."/>
            <person name="Schoch C.L."/>
            <person name="Horwitz B.A."/>
            <person name="Barry K.W."/>
            <person name="Condon B.J."/>
            <person name="Copeland A.C."/>
            <person name="Dhillon B."/>
            <person name="Glaser F."/>
            <person name="Hesse C.N."/>
            <person name="Kosti I."/>
            <person name="LaButti K."/>
            <person name="Lindquist E.A."/>
            <person name="Lucas S."/>
            <person name="Salamov A.A."/>
            <person name="Bradshaw R.E."/>
            <person name="Ciuffetti L."/>
            <person name="Hamelin R.C."/>
            <person name="Kema G.H.J."/>
            <person name="Lawrence C."/>
            <person name="Scott J.A."/>
            <person name="Spatafora J.W."/>
            <person name="Turgeon B.G."/>
            <person name="de Wit P.J.G.M."/>
            <person name="Zhong S."/>
            <person name="Goodwin S.B."/>
            <person name="Grigoriev I.V."/>
        </authorList>
    </citation>
    <scope>NUCLEOTIDE SEQUENCE [LARGE SCALE GENOMIC DNA]</scope>
    <source>
        <strain evidence="3 4">SO2202</strain>
    </source>
</reference>
<dbReference type="OMA" id="ASERILW"/>
<dbReference type="AlphaFoldDB" id="N1QIQ3"/>
<dbReference type="EMBL" id="KB456267">
    <property type="protein sequence ID" value="EMF10464.1"/>
    <property type="molecule type" value="Genomic_DNA"/>
</dbReference>
<evidence type="ECO:0000313" key="3">
    <source>
        <dbReference type="EMBL" id="EMF10464.1"/>
    </source>
</evidence>
<dbReference type="InterPro" id="IPR010730">
    <property type="entry name" value="HET"/>
</dbReference>
<evidence type="ECO:0000313" key="4">
    <source>
        <dbReference type="Proteomes" id="UP000016931"/>
    </source>
</evidence>
<dbReference type="Proteomes" id="UP000016931">
    <property type="component" value="Unassembled WGS sequence"/>
</dbReference>
<organism evidence="3 4">
    <name type="scientific">Sphaerulina musiva (strain SO2202)</name>
    <name type="common">Poplar stem canker fungus</name>
    <name type="synonym">Septoria musiva</name>
    <dbReference type="NCBI Taxonomy" id="692275"/>
    <lineage>
        <taxon>Eukaryota</taxon>
        <taxon>Fungi</taxon>
        <taxon>Dikarya</taxon>
        <taxon>Ascomycota</taxon>
        <taxon>Pezizomycotina</taxon>
        <taxon>Dothideomycetes</taxon>
        <taxon>Dothideomycetidae</taxon>
        <taxon>Mycosphaerellales</taxon>
        <taxon>Mycosphaerellaceae</taxon>
        <taxon>Sphaerulina</taxon>
    </lineage>
</organism>
<dbReference type="InterPro" id="IPR052895">
    <property type="entry name" value="HetReg/Transcr_Mod"/>
</dbReference>
<sequence length="289" mass="33363">MPSPRLKEDLDTDDEFEPVNTDPRFEWGFGSLTLEAGDYSDYDYHDDARAFAGTPDPGADQRRRRGRQSDAAFADAPEFEYKTLADGNAFRLVNLQPGTGSSALVGTLSWEDSKTPQRQYYCLSYCWQTIERNACILLDGCRFPVTKNLLAALRALRKPKKSILIWIDQICIDQANDAERGHQVSIMKLIFNQAHQVYIWLGEHDDRSKQLFEYAERKRIADNSSRRVLNRMLSRKDLRDSIERLLERPWFHRVWVLPEVVLAKHTRVVCGGTRISWYESVSVCVSLRV</sequence>
<dbReference type="STRING" id="692275.N1QIQ3"/>
<keyword evidence="4" id="KW-1185">Reference proteome</keyword>
<dbReference type="HOGENOM" id="CLU_004184_6_0_1"/>
<feature type="region of interest" description="Disordered" evidence="1">
    <location>
        <begin position="50"/>
        <end position="71"/>
    </location>
</feature>
<gene>
    <name evidence="3" type="ORF">SEPMUDRAFT_49468</name>
</gene>
<feature type="region of interest" description="Disordered" evidence="1">
    <location>
        <begin position="1"/>
        <end position="22"/>
    </location>
</feature>
<evidence type="ECO:0000259" key="2">
    <source>
        <dbReference type="Pfam" id="PF06985"/>
    </source>
</evidence>
<feature type="domain" description="Heterokaryon incompatibility" evidence="2">
    <location>
        <begin position="120"/>
        <end position="259"/>
    </location>
</feature>
<accession>N1QIQ3</accession>
<dbReference type="PANTHER" id="PTHR24148">
    <property type="entry name" value="ANKYRIN REPEAT DOMAIN-CONTAINING PROTEIN 39 HOMOLOG-RELATED"/>
    <property type="match status" value="1"/>
</dbReference>
<dbReference type="eggNOG" id="ENOG502SPDV">
    <property type="taxonomic scope" value="Eukaryota"/>
</dbReference>
<evidence type="ECO:0000256" key="1">
    <source>
        <dbReference type="SAM" id="MobiDB-lite"/>
    </source>
</evidence>
<dbReference type="GeneID" id="27906252"/>
<dbReference type="PANTHER" id="PTHR24148:SF73">
    <property type="entry name" value="HET DOMAIN PROTEIN (AFU_ORTHOLOGUE AFUA_8G01020)"/>
    <property type="match status" value="1"/>
</dbReference>
<dbReference type="OrthoDB" id="3650165at2759"/>
<proteinExistence type="predicted"/>
<dbReference type="Pfam" id="PF06985">
    <property type="entry name" value="HET"/>
    <property type="match status" value="1"/>
</dbReference>
<protein>
    <submittedName>
        <fullName evidence="3">HET-domain-containing protein</fullName>
    </submittedName>
</protein>
<name>N1QIQ3_SPHMS</name>